<feature type="domain" description="Matrin-type" evidence="9">
    <location>
        <begin position="74"/>
        <end position="105"/>
    </location>
</feature>
<dbReference type="RefSeq" id="XP_067817738.1">
    <property type="nucleotide sequence ID" value="XM_067964806.1"/>
</dbReference>
<reference evidence="10 11" key="1">
    <citation type="journal article" date="2021" name="Genome Biol.">
        <title>AFLAP: assembly-free linkage analysis pipeline using k-mers from genome sequencing data.</title>
        <authorList>
            <person name="Fletcher K."/>
            <person name="Zhang L."/>
            <person name="Gil J."/>
            <person name="Han R."/>
            <person name="Cavanaugh K."/>
            <person name="Michelmore R."/>
        </authorList>
    </citation>
    <scope>NUCLEOTIDE SEQUENCE [LARGE SCALE GENOMIC DNA]</scope>
    <source>
        <strain evidence="10 11">SF5</strain>
    </source>
</reference>
<evidence type="ECO:0000256" key="7">
    <source>
        <dbReference type="SAM" id="MobiDB-lite"/>
    </source>
</evidence>
<dbReference type="PANTHER" id="PTHR13173">
    <property type="entry name" value="WW DOMAIN BINDING PROTEIN 4"/>
    <property type="match status" value="1"/>
</dbReference>
<dbReference type="InterPro" id="IPR003604">
    <property type="entry name" value="Matrin/U1-like-C_Znf_C2H2"/>
</dbReference>
<comment type="subcellular location">
    <subcellularLocation>
        <location evidence="1">Nucleus</location>
    </subcellularLocation>
</comment>
<evidence type="ECO:0000256" key="6">
    <source>
        <dbReference type="SAM" id="Coils"/>
    </source>
</evidence>
<dbReference type="InterPro" id="IPR013085">
    <property type="entry name" value="U1-CZ_Znf_C2H2"/>
</dbReference>
<protein>
    <recommendedName>
        <fullName evidence="9">Matrin-type domain-containing protein</fullName>
    </recommendedName>
</protein>
<feature type="signal peptide" evidence="8">
    <location>
        <begin position="1"/>
        <end position="27"/>
    </location>
</feature>
<evidence type="ECO:0000256" key="5">
    <source>
        <dbReference type="ARBA" id="ARBA00023242"/>
    </source>
</evidence>
<keyword evidence="8" id="KW-0732">Signal</keyword>
<evidence type="ECO:0000313" key="11">
    <source>
        <dbReference type="Proteomes" id="UP000294530"/>
    </source>
</evidence>
<keyword evidence="2" id="KW-0479">Metal-binding</keyword>
<name>A0A976FKI2_BRELC</name>
<feature type="compositionally biased region" description="Basic residues" evidence="7">
    <location>
        <begin position="441"/>
        <end position="453"/>
    </location>
</feature>
<feature type="region of interest" description="Disordered" evidence="7">
    <location>
        <begin position="144"/>
        <end position="196"/>
    </location>
</feature>
<dbReference type="PROSITE" id="PS50171">
    <property type="entry name" value="ZF_MATRIN"/>
    <property type="match status" value="1"/>
</dbReference>
<dbReference type="InterPro" id="IPR040023">
    <property type="entry name" value="WBP4"/>
</dbReference>
<keyword evidence="5" id="KW-0539">Nucleus</keyword>
<evidence type="ECO:0000256" key="1">
    <source>
        <dbReference type="ARBA" id="ARBA00004123"/>
    </source>
</evidence>
<dbReference type="GO" id="GO:0000398">
    <property type="term" value="P:mRNA splicing, via spliceosome"/>
    <property type="evidence" value="ECO:0007669"/>
    <property type="project" value="InterPro"/>
</dbReference>
<keyword evidence="6" id="KW-0175">Coiled coil</keyword>
<dbReference type="EMBL" id="SHOA02000003">
    <property type="protein sequence ID" value="TDH68239.1"/>
    <property type="molecule type" value="Genomic_DNA"/>
</dbReference>
<keyword evidence="11" id="KW-1185">Reference proteome</keyword>
<dbReference type="KEGG" id="blac:94350477"/>
<dbReference type="Gene3D" id="3.30.160.60">
    <property type="entry name" value="Classic Zinc Finger"/>
    <property type="match status" value="1"/>
</dbReference>
<sequence length="459" mass="52087">MRGWCSSTYHAWLPLLLLLLENRDCCQISKDVVGNVRPIIAHSCGPRGLILIKRVSCSLRAGAMVDYWVSKERHYCKYCNVWMQSDKPSIKHHEHGRKHKEKVEETLKLKRQAKSDANKSQRELHDQLEAIEKAAQAKYAQDMANLRAPNRLKQKTPPPPPRRDQDQPRPIARPPLLGATKPSSHSYATLSHQVPHREHEYPPVEIQVPIKEDENDQGVYAVRGSVYLDGRKHSEQLGTGSACQIWVEDVEEWIDALVEHVTVQTIPNTTQSFRRFTVMYLLQKPASTTFSGENLKPTVEHKVVADRLRIPLPQTVTLEAAKTLVEQWRNNREATGEARRSSVAIDETTGMGEWTTVAIREIDETQQDVATRVAEAENEQLRKEQARLDAMDALSQGDNALDAYNPYGGTYKGVNLDAAAPFTASSRQEAMPDTTMETIRFKKRSPRQPKRRRLPSEDA</sequence>
<dbReference type="GO" id="GO:0008270">
    <property type="term" value="F:zinc ion binding"/>
    <property type="evidence" value="ECO:0007669"/>
    <property type="project" value="UniProtKB-KW"/>
</dbReference>
<dbReference type="SUPFAM" id="SSF57667">
    <property type="entry name" value="beta-beta-alpha zinc fingers"/>
    <property type="match status" value="1"/>
</dbReference>
<dbReference type="GO" id="GO:0071011">
    <property type="term" value="C:precatalytic spliceosome"/>
    <property type="evidence" value="ECO:0007669"/>
    <property type="project" value="TreeGrafter"/>
</dbReference>
<dbReference type="SMART" id="SM00451">
    <property type="entry name" value="ZnF_U1"/>
    <property type="match status" value="1"/>
</dbReference>
<organism evidence="10 11">
    <name type="scientific">Bremia lactucae</name>
    <name type="common">Lettuce downy mildew</name>
    <dbReference type="NCBI Taxonomy" id="4779"/>
    <lineage>
        <taxon>Eukaryota</taxon>
        <taxon>Sar</taxon>
        <taxon>Stramenopiles</taxon>
        <taxon>Oomycota</taxon>
        <taxon>Peronosporomycetes</taxon>
        <taxon>Peronosporales</taxon>
        <taxon>Peronosporaceae</taxon>
        <taxon>Bremia</taxon>
    </lineage>
</organism>
<dbReference type="GO" id="GO:0003723">
    <property type="term" value="F:RNA binding"/>
    <property type="evidence" value="ECO:0007669"/>
    <property type="project" value="TreeGrafter"/>
</dbReference>
<feature type="coiled-coil region" evidence="6">
    <location>
        <begin position="359"/>
        <end position="394"/>
    </location>
</feature>
<dbReference type="PANTHER" id="PTHR13173:SF10">
    <property type="entry name" value="WW DOMAIN-BINDING PROTEIN 4"/>
    <property type="match status" value="1"/>
</dbReference>
<evidence type="ECO:0000256" key="2">
    <source>
        <dbReference type="ARBA" id="ARBA00022723"/>
    </source>
</evidence>
<dbReference type="InterPro" id="IPR000690">
    <property type="entry name" value="Matrin/U1-C_Znf_C2H2"/>
</dbReference>
<feature type="region of interest" description="Disordered" evidence="7">
    <location>
        <begin position="423"/>
        <end position="459"/>
    </location>
</feature>
<comment type="caution">
    <text evidence="10">The sequence shown here is derived from an EMBL/GenBank/DDBJ whole genome shotgun (WGS) entry which is preliminary data.</text>
</comment>
<proteinExistence type="predicted"/>
<evidence type="ECO:0000259" key="9">
    <source>
        <dbReference type="PROSITE" id="PS50171"/>
    </source>
</evidence>
<dbReference type="Pfam" id="PF06220">
    <property type="entry name" value="zf-U1"/>
    <property type="match status" value="1"/>
</dbReference>
<feature type="chain" id="PRO_5038030486" description="Matrin-type domain-containing protein" evidence="8">
    <location>
        <begin position="28"/>
        <end position="459"/>
    </location>
</feature>
<evidence type="ECO:0000256" key="3">
    <source>
        <dbReference type="ARBA" id="ARBA00022771"/>
    </source>
</evidence>
<evidence type="ECO:0000313" key="10">
    <source>
        <dbReference type="EMBL" id="TDH68239.1"/>
    </source>
</evidence>
<dbReference type="Proteomes" id="UP000294530">
    <property type="component" value="Unassembled WGS sequence"/>
</dbReference>
<dbReference type="AlphaFoldDB" id="A0A976FKI2"/>
<feature type="coiled-coil region" evidence="6">
    <location>
        <begin position="103"/>
        <end position="137"/>
    </location>
</feature>
<keyword evidence="3" id="KW-0863">Zinc-finger</keyword>
<accession>A0A976FKI2</accession>
<keyword evidence="4" id="KW-0862">Zinc</keyword>
<evidence type="ECO:0000256" key="4">
    <source>
        <dbReference type="ARBA" id="ARBA00022833"/>
    </source>
</evidence>
<gene>
    <name evidence="10" type="ORF">CCR75_006738</name>
</gene>
<evidence type="ECO:0000256" key="8">
    <source>
        <dbReference type="SAM" id="SignalP"/>
    </source>
</evidence>
<dbReference type="InterPro" id="IPR036236">
    <property type="entry name" value="Znf_C2H2_sf"/>
</dbReference>
<feature type="compositionally biased region" description="Polar residues" evidence="7">
    <location>
        <begin position="181"/>
        <end position="192"/>
    </location>
</feature>
<dbReference type="OrthoDB" id="191651at2759"/>
<dbReference type="GeneID" id="94350477"/>